<dbReference type="Gramene" id="Pp3c17_2440V3.3">
    <property type="protein sequence ID" value="Pp3c17_2440V3.3"/>
    <property type="gene ID" value="Pp3c17_2440"/>
</dbReference>
<keyword evidence="4" id="KW-1185">Reference proteome</keyword>
<evidence type="ECO:0000313" key="2">
    <source>
        <dbReference type="EMBL" id="PNR35736.1"/>
    </source>
</evidence>
<accession>A0A2K1J2J1</accession>
<proteinExistence type="predicted"/>
<name>A0A2K1J2J1_PHYPA</name>
<reference evidence="2 4" key="1">
    <citation type="journal article" date="2008" name="Science">
        <title>The Physcomitrella genome reveals evolutionary insights into the conquest of land by plants.</title>
        <authorList>
            <person name="Rensing S."/>
            <person name="Lang D."/>
            <person name="Zimmer A."/>
            <person name="Terry A."/>
            <person name="Salamov A."/>
            <person name="Shapiro H."/>
            <person name="Nishiyama T."/>
            <person name="Perroud P.-F."/>
            <person name="Lindquist E."/>
            <person name="Kamisugi Y."/>
            <person name="Tanahashi T."/>
            <person name="Sakakibara K."/>
            <person name="Fujita T."/>
            <person name="Oishi K."/>
            <person name="Shin-I T."/>
            <person name="Kuroki Y."/>
            <person name="Toyoda A."/>
            <person name="Suzuki Y."/>
            <person name="Hashimoto A."/>
            <person name="Yamaguchi K."/>
            <person name="Sugano A."/>
            <person name="Kohara Y."/>
            <person name="Fujiyama A."/>
            <person name="Anterola A."/>
            <person name="Aoki S."/>
            <person name="Ashton N."/>
            <person name="Barbazuk W.B."/>
            <person name="Barker E."/>
            <person name="Bennetzen J."/>
            <person name="Bezanilla M."/>
            <person name="Blankenship R."/>
            <person name="Cho S.H."/>
            <person name="Dutcher S."/>
            <person name="Estelle M."/>
            <person name="Fawcett J.A."/>
            <person name="Gundlach H."/>
            <person name="Hanada K."/>
            <person name="Heyl A."/>
            <person name="Hicks K.A."/>
            <person name="Hugh J."/>
            <person name="Lohr M."/>
            <person name="Mayer K."/>
            <person name="Melkozernov A."/>
            <person name="Murata T."/>
            <person name="Nelson D."/>
            <person name="Pils B."/>
            <person name="Prigge M."/>
            <person name="Reiss B."/>
            <person name="Renner T."/>
            <person name="Rombauts S."/>
            <person name="Rushton P."/>
            <person name="Sanderfoot A."/>
            <person name="Schween G."/>
            <person name="Shiu S.-H."/>
            <person name="Stueber K."/>
            <person name="Theodoulou F.L."/>
            <person name="Tu H."/>
            <person name="Van de Peer Y."/>
            <person name="Verrier P.J."/>
            <person name="Waters E."/>
            <person name="Wood A."/>
            <person name="Yang L."/>
            <person name="Cove D."/>
            <person name="Cuming A."/>
            <person name="Hasebe M."/>
            <person name="Lucas S."/>
            <person name="Mishler D.B."/>
            <person name="Reski R."/>
            <person name="Grigoriev I."/>
            <person name="Quatrano R.S."/>
            <person name="Boore J.L."/>
        </authorList>
    </citation>
    <scope>NUCLEOTIDE SEQUENCE [LARGE SCALE GENOMIC DNA]</scope>
    <source>
        <strain evidence="3 4">cv. Gransden 2004</strain>
    </source>
</reference>
<dbReference type="GeneID" id="112294310"/>
<reference evidence="2 4" key="2">
    <citation type="journal article" date="2018" name="Plant J.">
        <title>The Physcomitrella patens chromosome-scale assembly reveals moss genome structure and evolution.</title>
        <authorList>
            <person name="Lang D."/>
            <person name="Ullrich K.K."/>
            <person name="Murat F."/>
            <person name="Fuchs J."/>
            <person name="Jenkins J."/>
            <person name="Haas F.B."/>
            <person name="Piednoel M."/>
            <person name="Gundlach H."/>
            <person name="Van Bel M."/>
            <person name="Meyberg R."/>
            <person name="Vives C."/>
            <person name="Morata J."/>
            <person name="Symeonidi A."/>
            <person name="Hiss M."/>
            <person name="Muchero W."/>
            <person name="Kamisugi Y."/>
            <person name="Saleh O."/>
            <person name="Blanc G."/>
            <person name="Decker E.L."/>
            <person name="van Gessel N."/>
            <person name="Grimwood J."/>
            <person name="Hayes R.D."/>
            <person name="Graham S.W."/>
            <person name="Gunter L.E."/>
            <person name="McDaniel S.F."/>
            <person name="Hoernstein S.N.W."/>
            <person name="Larsson A."/>
            <person name="Li F.W."/>
            <person name="Perroud P.F."/>
            <person name="Phillips J."/>
            <person name="Ranjan P."/>
            <person name="Rokshar D.S."/>
            <person name="Rothfels C.J."/>
            <person name="Schneider L."/>
            <person name="Shu S."/>
            <person name="Stevenson D.W."/>
            <person name="Thummler F."/>
            <person name="Tillich M."/>
            <person name="Villarreal Aguilar J.C."/>
            <person name="Widiez T."/>
            <person name="Wong G.K."/>
            <person name="Wymore A."/>
            <person name="Zhang Y."/>
            <person name="Zimmer A.D."/>
            <person name="Quatrano R.S."/>
            <person name="Mayer K.F.X."/>
            <person name="Goodstein D."/>
            <person name="Casacuberta J.M."/>
            <person name="Vandepoele K."/>
            <person name="Reski R."/>
            <person name="Cuming A.C."/>
            <person name="Tuskan G.A."/>
            <person name="Maumus F."/>
            <person name="Salse J."/>
            <person name="Schmutz J."/>
            <person name="Rensing S.A."/>
        </authorList>
    </citation>
    <scope>NUCLEOTIDE SEQUENCE [LARGE SCALE GENOMIC DNA]</scope>
    <source>
        <strain evidence="3 4">cv. Gransden 2004</strain>
    </source>
</reference>
<dbReference type="Proteomes" id="UP000006727">
    <property type="component" value="Chromosome 17"/>
</dbReference>
<dbReference type="RefSeq" id="XP_024400369.1">
    <property type="nucleotide sequence ID" value="XM_024544601.2"/>
</dbReference>
<dbReference type="OrthoDB" id="1873431at2759"/>
<evidence type="ECO:0000313" key="3">
    <source>
        <dbReference type="EnsemblPlants" id="Pp3c17_2440V3.1"/>
    </source>
</evidence>
<sequence length="244" mass="27717">MGSPAEQANARIQSNGTRPKTCPAMVIKSPRPSCATPRTPRAPRISRTVPRLPLSNTIDPISRQVKYVDPNHRQCVPHNGPATPHSASDRYSGYGDQTHTSARTVRYTSGDIWAIPHHAVPTGYKNPKAWLKFDDLTSKNYYEKKVRKTGEEMDSLSKKLCAYSPNASRNLRRDETRTLVGLYSRDCRNASYLRMVRVKQGYFKTPMTTNQSYLKGLQNSTGFNNPVIFADKSKIYHRLQRRFN</sequence>
<dbReference type="AlphaFoldDB" id="A0A2K1J2J1"/>
<dbReference type="EMBL" id="ABEU02000017">
    <property type="protein sequence ID" value="PNR35736.1"/>
    <property type="molecule type" value="Genomic_DNA"/>
</dbReference>
<organism evidence="2">
    <name type="scientific">Physcomitrium patens</name>
    <name type="common">Spreading-leaved earth moss</name>
    <name type="synonym">Physcomitrella patens</name>
    <dbReference type="NCBI Taxonomy" id="3218"/>
    <lineage>
        <taxon>Eukaryota</taxon>
        <taxon>Viridiplantae</taxon>
        <taxon>Streptophyta</taxon>
        <taxon>Embryophyta</taxon>
        <taxon>Bryophyta</taxon>
        <taxon>Bryophytina</taxon>
        <taxon>Bryopsida</taxon>
        <taxon>Funariidae</taxon>
        <taxon>Funariales</taxon>
        <taxon>Funariaceae</taxon>
        <taxon>Physcomitrium</taxon>
    </lineage>
</organism>
<protein>
    <submittedName>
        <fullName evidence="2 3">Uncharacterized protein</fullName>
    </submittedName>
</protein>
<feature type="region of interest" description="Disordered" evidence="1">
    <location>
        <begin position="1"/>
        <end position="44"/>
    </location>
</feature>
<dbReference type="PaxDb" id="3218-PP1S193_72V6.1"/>
<gene>
    <name evidence="3" type="primary">LOC112294310</name>
    <name evidence="2" type="ORF">PHYPA_021586</name>
</gene>
<evidence type="ECO:0000256" key="1">
    <source>
        <dbReference type="SAM" id="MobiDB-lite"/>
    </source>
</evidence>
<reference evidence="3" key="3">
    <citation type="submission" date="2020-12" db="UniProtKB">
        <authorList>
            <consortium name="EnsemblPlants"/>
        </authorList>
    </citation>
    <scope>IDENTIFICATION</scope>
</reference>
<dbReference type="Gramene" id="Pp3c17_2440V3.2">
    <property type="protein sequence ID" value="Pp3c17_2440V3.2"/>
    <property type="gene ID" value="Pp3c17_2440"/>
</dbReference>
<dbReference type="RefSeq" id="XP_024400371.1">
    <property type="nucleotide sequence ID" value="XM_024544603.2"/>
</dbReference>
<dbReference type="Gramene" id="Pp3c17_2440V3.1">
    <property type="protein sequence ID" value="Pp3c17_2440V3.1"/>
    <property type="gene ID" value="Pp3c17_2440"/>
</dbReference>
<dbReference type="EnsemblPlants" id="Pp3c17_2440V3.3">
    <property type="protein sequence ID" value="Pp3c17_2440V3.3"/>
    <property type="gene ID" value="Pp3c17_2440"/>
</dbReference>
<dbReference type="EnsemblPlants" id="Pp3c17_2440V3.2">
    <property type="protein sequence ID" value="Pp3c17_2440V3.2"/>
    <property type="gene ID" value="Pp3c17_2440"/>
</dbReference>
<dbReference type="RefSeq" id="XP_073396197.1">
    <property type="nucleotide sequence ID" value="XM_073540096.1"/>
</dbReference>
<dbReference type="EnsemblPlants" id="Pp3c17_2440V3.1">
    <property type="protein sequence ID" value="Pp3c17_2440V3.1"/>
    <property type="gene ID" value="Pp3c17_2440"/>
</dbReference>
<evidence type="ECO:0000313" key="4">
    <source>
        <dbReference type="Proteomes" id="UP000006727"/>
    </source>
</evidence>